<dbReference type="PANTHER" id="PTHR43257">
    <property type="entry name" value="PYRUVATE DEHYDROGENASE E1 COMPONENT BETA SUBUNIT"/>
    <property type="match status" value="1"/>
</dbReference>
<evidence type="ECO:0000256" key="6">
    <source>
        <dbReference type="ARBA" id="ARBA00051231"/>
    </source>
</evidence>
<evidence type="ECO:0000313" key="9">
    <source>
        <dbReference type="EMBL" id="KAK4045028.1"/>
    </source>
</evidence>
<dbReference type="InterPro" id="IPR005475">
    <property type="entry name" value="Transketolase-like_Pyr-bd"/>
</dbReference>
<dbReference type="PANTHER" id="PTHR43257:SF2">
    <property type="entry name" value="PYRUVATE DEHYDROGENASE E1 COMPONENT SUBUNIT BETA"/>
    <property type="match status" value="1"/>
</dbReference>
<evidence type="ECO:0000259" key="8">
    <source>
        <dbReference type="SMART" id="SM00861"/>
    </source>
</evidence>
<comment type="cofactor">
    <cofactor evidence="1">
        <name>thiamine diphosphate</name>
        <dbReference type="ChEBI" id="CHEBI:58937"/>
    </cofactor>
</comment>
<evidence type="ECO:0000256" key="2">
    <source>
        <dbReference type="ARBA" id="ARBA00022946"/>
    </source>
</evidence>
<name>A0ABR0B8W5_9CRUS</name>
<dbReference type="InterPro" id="IPR009014">
    <property type="entry name" value="Transketo_C/PFOR_II"/>
</dbReference>
<dbReference type="InterPro" id="IPR033248">
    <property type="entry name" value="Transketolase_C"/>
</dbReference>
<comment type="function">
    <text evidence="5">The pyruvate dehydrogenase complex catalyzes the overall conversion of pyruvate to acetyl-CoA and CO(2). It contains multiple copies of three enzymatic components: pyruvate dehydrogenase (E1), dihydrolipoamide acetyltransferase (E2) and lipoamide dehydrogenase (E3).</text>
</comment>
<dbReference type="Pfam" id="PF00676">
    <property type="entry name" value="E1_dh"/>
    <property type="match status" value="2"/>
</dbReference>
<feature type="region of interest" description="Disordered" evidence="7">
    <location>
        <begin position="220"/>
        <end position="241"/>
    </location>
</feature>
<dbReference type="Gene3D" id="3.40.50.920">
    <property type="match status" value="1"/>
</dbReference>
<dbReference type="EMBL" id="JAOYFB010000041">
    <property type="protein sequence ID" value="KAK4045028.1"/>
    <property type="molecule type" value="Genomic_DNA"/>
</dbReference>
<accession>A0ABR0B8W5</accession>
<keyword evidence="10" id="KW-1185">Reference proteome</keyword>
<reference evidence="9 10" key="1">
    <citation type="journal article" date="2023" name="Nucleic Acids Res.">
        <title>The hologenome of Daphnia magna reveals possible DNA methylation and microbiome-mediated evolution of the host genome.</title>
        <authorList>
            <person name="Chaturvedi A."/>
            <person name="Li X."/>
            <person name="Dhandapani V."/>
            <person name="Marshall H."/>
            <person name="Kissane S."/>
            <person name="Cuenca-Cambronero M."/>
            <person name="Asole G."/>
            <person name="Calvet F."/>
            <person name="Ruiz-Romero M."/>
            <person name="Marangio P."/>
            <person name="Guigo R."/>
            <person name="Rago D."/>
            <person name="Mirbahai L."/>
            <person name="Eastwood N."/>
            <person name="Colbourne J.K."/>
            <person name="Zhou J."/>
            <person name="Mallon E."/>
            <person name="Orsini L."/>
        </authorList>
    </citation>
    <scope>NUCLEOTIDE SEQUENCE [LARGE SCALE GENOMIC DNA]</scope>
    <source>
        <strain evidence="9">LRV0_1</strain>
    </source>
</reference>
<feature type="domain" description="Transketolase-like pyrimidine-binding" evidence="8">
    <location>
        <begin position="298"/>
        <end position="466"/>
    </location>
</feature>
<dbReference type="Gene3D" id="3.40.50.970">
    <property type="match status" value="3"/>
</dbReference>
<evidence type="ECO:0000256" key="3">
    <source>
        <dbReference type="ARBA" id="ARBA00023002"/>
    </source>
</evidence>
<comment type="caution">
    <text evidence="9">The sequence shown here is derived from an EMBL/GenBank/DDBJ whole genome shotgun (WGS) entry which is preliminary data.</text>
</comment>
<dbReference type="Proteomes" id="UP001234178">
    <property type="component" value="Unassembled WGS sequence"/>
</dbReference>
<dbReference type="InterPro" id="IPR001017">
    <property type="entry name" value="DH_E1"/>
</dbReference>
<keyword evidence="2" id="KW-0809">Transit peptide</keyword>
<dbReference type="Pfam" id="PF02780">
    <property type="entry name" value="Transketolase_C"/>
    <property type="match status" value="1"/>
</dbReference>
<evidence type="ECO:0000256" key="4">
    <source>
        <dbReference type="ARBA" id="ARBA00023052"/>
    </source>
</evidence>
<evidence type="ECO:0000256" key="1">
    <source>
        <dbReference type="ARBA" id="ARBA00001964"/>
    </source>
</evidence>
<proteinExistence type="predicted"/>
<keyword evidence="4" id="KW-0786">Thiamine pyrophosphate</keyword>
<dbReference type="SUPFAM" id="SSF52518">
    <property type="entry name" value="Thiamin diphosphate-binding fold (THDP-binding)"/>
    <property type="match status" value="2"/>
</dbReference>
<dbReference type="Pfam" id="PF02779">
    <property type="entry name" value="Transket_pyr"/>
    <property type="match status" value="1"/>
</dbReference>
<evidence type="ECO:0000256" key="5">
    <source>
        <dbReference type="ARBA" id="ARBA00025211"/>
    </source>
</evidence>
<protein>
    <recommendedName>
        <fullName evidence="8">Transketolase-like pyrimidine-binding domain-containing protein</fullName>
    </recommendedName>
</protein>
<evidence type="ECO:0000313" key="10">
    <source>
        <dbReference type="Proteomes" id="UP001234178"/>
    </source>
</evidence>
<dbReference type="SMART" id="SM00861">
    <property type="entry name" value="Transket_pyr"/>
    <property type="match status" value="1"/>
</dbReference>
<comment type="catalytic activity">
    <reaction evidence="6">
        <text>N(6)-[(R)-lipoyl]-L-lysyl-[protein] + pyruvate + H(+) = N(6)-[(R)-S(8)-acetyldihydrolipoyl]-L-lysyl-[protein] + CO2</text>
        <dbReference type="Rhea" id="RHEA:19189"/>
        <dbReference type="Rhea" id="RHEA-COMP:10474"/>
        <dbReference type="Rhea" id="RHEA-COMP:10478"/>
        <dbReference type="ChEBI" id="CHEBI:15361"/>
        <dbReference type="ChEBI" id="CHEBI:15378"/>
        <dbReference type="ChEBI" id="CHEBI:16526"/>
        <dbReference type="ChEBI" id="CHEBI:83099"/>
        <dbReference type="ChEBI" id="CHEBI:83111"/>
        <dbReference type="EC" id="1.2.4.1"/>
    </reaction>
</comment>
<organism evidence="9 10">
    <name type="scientific">Daphnia magna</name>
    <dbReference type="NCBI Taxonomy" id="35525"/>
    <lineage>
        <taxon>Eukaryota</taxon>
        <taxon>Metazoa</taxon>
        <taxon>Ecdysozoa</taxon>
        <taxon>Arthropoda</taxon>
        <taxon>Crustacea</taxon>
        <taxon>Branchiopoda</taxon>
        <taxon>Diplostraca</taxon>
        <taxon>Cladocera</taxon>
        <taxon>Anomopoda</taxon>
        <taxon>Daphniidae</taxon>
        <taxon>Daphnia</taxon>
    </lineage>
</organism>
<keyword evidence="3" id="KW-0560">Oxidoreductase</keyword>
<evidence type="ECO:0000256" key="7">
    <source>
        <dbReference type="SAM" id="MobiDB-lite"/>
    </source>
</evidence>
<dbReference type="InterPro" id="IPR029061">
    <property type="entry name" value="THDP-binding"/>
</dbReference>
<gene>
    <name evidence="9" type="ORF">OUZ56_032436</name>
</gene>
<dbReference type="SUPFAM" id="SSF52922">
    <property type="entry name" value="TK C-terminal domain-like"/>
    <property type="match status" value="1"/>
</dbReference>
<dbReference type="CDD" id="cd07036">
    <property type="entry name" value="TPP_PYR_E1-PDHc-beta_like"/>
    <property type="match status" value="1"/>
</dbReference>
<sequence>MAHEGPPVDTDHLARLYRQMFLIRRCEEEAARAYAMGKIGGFLHLYIGQEAVGVGALAALESKDHVVTTYRDHGIALAKGMTARAMMAELFGKETGCSKGLGGSMHMFDAANGMHGGYGIIGGHIPLAAGIAFASKYKEDGGVTLCCFGDGAVPIAGFHEGIGLAALWKLPIVFICENNEYSMGTPLNRTLPTSEVANYARAAMAFRAIASSRRTSLKSSDASVKRMSDPGKYRTPEEVEARKQRDPLFRARTQLELHWDMARLDALEASVEEEVADAVKFADESPALTAELLAPTTYDGPFASNGARSERLPDGEEVGHYQGAYKVTEGMLEKFGEKRVIDTPIAEGGFAGLGIGAAMVGLRPIVEFMTWNFSAVAFDQILNNAAKVRQMSGGQYTCPIVFRGPNASARQVGSQHSHAMEHFYTHVPGLKVIAPAFAADAKGLMKTAIRDNNPVLVMESETLYNTKGEVPDDQGPIPFGVANVVRTGKDVTIVAYSRMTHVALEAAEKLANLGVSAEVIDLRTLRPLD</sequence>
<feature type="compositionally biased region" description="Basic and acidic residues" evidence="7">
    <location>
        <begin position="223"/>
        <end position="241"/>
    </location>
</feature>
<dbReference type="NCBIfam" id="NF006667">
    <property type="entry name" value="PRK09212.1"/>
    <property type="match status" value="1"/>
</dbReference>
<dbReference type="CDD" id="cd02000">
    <property type="entry name" value="TPP_E1_PDC_ADC_BCADC"/>
    <property type="match status" value="1"/>
</dbReference>